<accession>A0A6S6SR28</accession>
<protein>
    <submittedName>
        <fullName evidence="1">Uncharacterized protein</fullName>
    </submittedName>
</protein>
<sequence length="58" mass="6816">MQYDLDIQGEFSEVFKRIRDLLLSYPEIKELKNAKQTSYSDKHGVIIMMRPKGNPSKK</sequence>
<organism evidence="1">
    <name type="scientific">uncultured Sulfurovum sp</name>
    <dbReference type="NCBI Taxonomy" id="269237"/>
    <lineage>
        <taxon>Bacteria</taxon>
        <taxon>Pseudomonadati</taxon>
        <taxon>Campylobacterota</taxon>
        <taxon>Epsilonproteobacteria</taxon>
        <taxon>Campylobacterales</taxon>
        <taxon>Sulfurovaceae</taxon>
        <taxon>Sulfurovum</taxon>
        <taxon>environmental samples</taxon>
    </lineage>
</organism>
<dbReference type="EMBL" id="CACVAU010000017">
    <property type="protein sequence ID" value="CAA6805437.1"/>
    <property type="molecule type" value="Genomic_DNA"/>
</dbReference>
<evidence type="ECO:0000313" key="1">
    <source>
        <dbReference type="EMBL" id="CAA6805437.1"/>
    </source>
</evidence>
<dbReference type="AlphaFoldDB" id="A0A6S6SR28"/>
<gene>
    <name evidence="1" type="ORF">HELGO_WM12337</name>
</gene>
<name>A0A6S6SR28_9BACT</name>
<reference evidence="1" key="1">
    <citation type="submission" date="2020-01" db="EMBL/GenBank/DDBJ databases">
        <authorList>
            <person name="Meier V. D."/>
            <person name="Meier V D."/>
        </authorList>
    </citation>
    <scope>NUCLEOTIDE SEQUENCE</scope>
    <source>
        <strain evidence="1">HLG_WM_MAG_05</strain>
    </source>
</reference>
<proteinExistence type="predicted"/>